<evidence type="ECO:0000256" key="3">
    <source>
        <dbReference type="ARBA" id="ARBA00022679"/>
    </source>
</evidence>
<dbReference type="GO" id="GO:0047334">
    <property type="term" value="F:diphosphate-fructose-6-phosphate 1-phosphotransferase activity"/>
    <property type="evidence" value="ECO:0007669"/>
    <property type="project" value="UniProtKB-EC"/>
</dbReference>
<keyword evidence="3 8" id="KW-0808">Transferase</keyword>
<evidence type="ECO:0000256" key="5">
    <source>
        <dbReference type="ARBA" id="ARBA00022777"/>
    </source>
</evidence>
<protein>
    <recommendedName>
        <fullName evidence="8">Pyrophosphate--fructose 6-phosphate 1-phosphotransferase</fullName>
        <ecNumber evidence="8">2.7.1.90</ecNumber>
    </recommendedName>
    <alternativeName>
        <fullName evidence="8">6-phosphofructokinase, pyrophosphate dependent</fullName>
    </alternativeName>
    <alternativeName>
        <fullName evidence="8">PPi-dependent phosphofructokinase</fullName>
        <shortName evidence="8">PPi-PFK</shortName>
    </alternativeName>
    <alternativeName>
        <fullName evidence="8">Pyrophosphate-dependent 6-phosphofructose-1-kinase</fullName>
    </alternativeName>
</protein>
<feature type="site" description="Important for catalytic activity; stabilizes the transition state when the phosphoryl donor is PPi" evidence="8">
    <location>
        <position position="139"/>
    </location>
</feature>
<keyword evidence="6 8" id="KW-0460">Magnesium</keyword>
<comment type="function">
    <text evidence="2 8">Catalyzes the phosphorylation of D-fructose 6-phosphate, the first committing step of glycolysis. Uses inorganic phosphate (PPi) as phosphoryl donor instead of ATP like common ATP-dependent phosphofructokinases (ATP-PFKs), which renders the reaction reversible, and can thus function both in glycolysis and gluconeogenesis. Consistently, PPi-PFK can replace the enzymes of both the forward (ATP-PFK) and reverse (fructose-bisphosphatase (FBPase)) reactions.</text>
</comment>
<dbReference type="Pfam" id="PF00365">
    <property type="entry name" value="PFK"/>
    <property type="match status" value="1"/>
</dbReference>
<comment type="cofactor">
    <cofactor evidence="1 8">
        <name>Mg(2+)</name>
        <dbReference type="ChEBI" id="CHEBI:18420"/>
    </cofactor>
</comment>
<feature type="domain" description="Phosphofructokinase" evidence="9">
    <location>
        <begin position="6"/>
        <end position="321"/>
    </location>
</feature>
<comment type="subunit">
    <text evidence="8">Homodimer.</text>
</comment>
<dbReference type="InterPro" id="IPR050929">
    <property type="entry name" value="PFKA"/>
</dbReference>
<dbReference type="SUPFAM" id="SSF53784">
    <property type="entry name" value="Phosphofructokinase"/>
    <property type="match status" value="1"/>
</dbReference>
<feature type="binding site" evidence="8">
    <location>
        <begin position="140"/>
        <end position="142"/>
    </location>
    <ligand>
        <name>substrate</name>
    </ligand>
</feature>
<evidence type="ECO:0000256" key="4">
    <source>
        <dbReference type="ARBA" id="ARBA00022723"/>
    </source>
</evidence>
<evidence type="ECO:0000256" key="6">
    <source>
        <dbReference type="ARBA" id="ARBA00022842"/>
    </source>
</evidence>
<evidence type="ECO:0000259" key="9">
    <source>
        <dbReference type="Pfam" id="PF00365"/>
    </source>
</evidence>
<keyword evidence="8" id="KW-0324">Glycolysis</keyword>
<accession>A0A2Z6DYH2</accession>
<evidence type="ECO:0000313" key="11">
    <source>
        <dbReference type="Proteomes" id="UP000262004"/>
    </source>
</evidence>
<dbReference type="InterPro" id="IPR035966">
    <property type="entry name" value="PKF_sf"/>
</dbReference>
<dbReference type="AlphaFoldDB" id="A0A2Z6DYH2"/>
<reference evidence="10 11" key="1">
    <citation type="submission" date="2018-04" db="EMBL/GenBank/DDBJ databases">
        <title>Complete genome sequence of Hydrogenophilus thermoluteolus TH-1.</title>
        <authorList>
            <person name="Arai H."/>
        </authorList>
    </citation>
    <scope>NUCLEOTIDE SEQUENCE [LARGE SCALE GENOMIC DNA]</scope>
    <source>
        <strain evidence="10 11">TH-1</strain>
    </source>
</reference>
<feature type="binding site" evidence="8">
    <location>
        <position position="112"/>
    </location>
    <ligand>
        <name>Mg(2+)</name>
        <dbReference type="ChEBI" id="CHEBI:18420"/>
        <note>catalytic</note>
    </ligand>
</feature>
<comment type="caution">
    <text evidence="8">Lacks conserved residue(s) required for the propagation of feature annotation.</text>
</comment>
<feature type="active site" description="Proton acceptor" evidence="8">
    <location>
        <position position="142"/>
    </location>
</feature>
<dbReference type="InterPro" id="IPR011404">
    <property type="entry name" value="PPi-PFK"/>
</dbReference>
<dbReference type="UniPathway" id="UPA00109">
    <property type="reaction ID" value="UER00182"/>
</dbReference>
<feature type="binding site" evidence="8">
    <location>
        <position position="246"/>
    </location>
    <ligand>
        <name>substrate</name>
    </ligand>
</feature>
<feature type="binding site" evidence="8">
    <location>
        <position position="14"/>
    </location>
    <ligand>
        <name>diphosphate</name>
        <dbReference type="ChEBI" id="CHEBI:33019"/>
    </ligand>
</feature>
<dbReference type="PIRSF" id="PIRSF036483">
    <property type="entry name" value="PFK_XF0274"/>
    <property type="match status" value="1"/>
</dbReference>
<proteinExistence type="inferred from homology"/>
<dbReference type="HAMAP" id="MF_01978">
    <property type="entry name" value="Phosphofructokinase_II_B2"/>
    <property type="match status" value="1"/>
</dbReference>
<feature type="binding site" evidence="8">
    <location>
        <begin position="188"/>
        <end position="190"/>
    </location>
    <ligand>
        <name>substrate</name>
    </ligand>
</feature>
<keyword evidence="8" id="KW-0963">Cytoplasm</keyword>
<sequence>MGAIRRIVYAQSGGMTAVINASAAGVIAEAQRRGLTLFAARYGMHGLLAGDLIAVPPLSAEQLQRLSYTPGGIFGTARRDLPDPEIDATPYDLLFQVLAHYDIDALLYNGGNGSIATVAQIDREAKRRGIPLTVIGIPKTIDNDLEGTHFSPGYPSAARYLITSFLEASLDLASFPAKGARAFVMETMGRNAGWLAAAVKAASAVLADEGPHLIVLPEMRWDKTALLAAADAAIARTGYCTVVVAEGATLDGEPLAYQGAEKRRYVQLGGAGSVIGGWLRDALGAKVHVAVPDYLQRAAAHWVSAVDHRVAWQVGETAVAWADEGTRSGVMVGVVRDPATSGWRMEAVDAATVGNRERRFPASWIAAPFQVDSAFLDYLLPLLEGCPQIPCGAHGLPDFFPFATLTERSDAP</sequence>
<dbReference type="KEGG" id="htl:HPTL_1166"/>
<dbReference type="OrthoDB" id="9802503at2"/>
<feature type="binding site" evidence="8">
    <location>
        <begin position="294"/>
        <end position="297"/>
    </location>
    <ligand>
        <name>substrate</name>
    </ligand>
</feature>
<comment type="catalytic activity">
    <reaction evidence="7 8">
        <text>beta-D-fructose 6-phosphate + diphosphate = beta-D-fructose 1,6-bisphosphate + phosphate + H(+)</text>
        <dbReference type="Rhea" id="RHEA:13613"/>
        <dbReference type="ChEBI" id="CHEBI:15378"/>
        <dbReference type="ChEBI" id="CHEBI:32966"/>
        <dbReference type="ChEBI" id="CHEBI:33019"/>
        <dbReference type="ChEBI" id="CHEBI:43474"/>
        <dbReference type="ChEBI" id="CHEBI:57634"/>
        <dbReference type="EC" id="2.7.1.90"/>
    </reaction>
</comment>
<keyword evidence="11" id="KW-1185">Reference proteome</keyword>
<dbReference type="PANTHER" id="PTHR45770">
    <property type="entry name" value="ATP-DEPENDENT 6-PHOSPHOFRUCTOKINASE 1"/>
    <property type="match status" value="1"/>
</dbReference>
<dbReference type="GO" id="GO:0003872">
    <property type="term" value="F:6-phosphofructokinase activity"/>
    <property type="evidence" value="ECO:0007669"/>
    <property type="project" value="UniProtKB-UniRule"/>
</dbReference>
<evidence type="ECO:0000256" key="2">
    <source>
        <dbReference type="ARBA" id="ARBA00003138"/>
    </source>
</evidence>
<evidence type="ECO:0000256" key="1">
    <source>
        <dbReference type="ARBA" id="ARBA00001946"/>
    </source>
</evidence>
<evidence type="ECO:0000313" key="10">
    <source>
        <dbReference type="EMBL" id="BBD77430.1"/>
    </source>
</evidence>
<dbReference type="InterPro" id="IPR022953">
    <property type="entry name" value="ATP_PFK"/>
</dbReference>
<comment type="activity regulation">
    <text evidence="8">Non-allosteric.</text>
</comment>
<comment type="pathway">
    <text evidence="8">Carbohydrate degradation; glycolysis; D-glyceraldehyde 3-phosphate and glycerone phosphate from D-glucose: step 3/4.</text>
</comment>
<dbReference type="PRINTS" id="PR00476">
    <property type="entry name" value="PHFRCTKINASE"/>
</dbReference>
<organism evidence="10 11">
    <name type="scientific">Hydrogenophilus thermoluteolus</name>
    <name type="common">Pseudomonas hydrogenothermophila</name>
    <dbReference type="NCBI Taxonomy" id="297"/>
    <lineage>
        <taxon>Bacteria</taxon>
        <taxon>Pseudomonadati</taxon>
        <taxon>Pseudomonadota</taxon>
        <taxon>Hydrogenophilia</taxon>
        <taxon>Hydrogenophilales</taxon>
        <taxon>Hydrogenophilaceae</taxon>
        <taxon>Hydrogenophilus</taxon>
    </lineage>
</organism>
<evidence type="ECO:0000256" key="8">
    <source>
        <dbReference type="HAMAP-Rule" id="MF_01978"/>
    </source>
</evidence>
<keyword evidence="5 8" id="KW-0418">Kinase</keyword>
<keyword evidence="4 8" id="KW-0479">Metal-binding</keyword>
<dbReference type="InterPro" id="IPR000023">
    <property type="entry name" value="Phosphofructokinase_dom"/>
</dbReference>
<dbReference type="Proteomes" id="UP000262004">
    <property type="component" value="Chromosome"/>
</dbReference>
<dbReference type="Gene3D" id="3.40.50.450">
    <property type="match status" value="1"/>
</dbReference>
<dbReference type="NCBIfam" id="NF010675">
    <property type="entry name" value="PRK14072.1"/>
    <property type="match status" value="1"/>
</dbReference>
<evidence type="ECO:0000256" key="7">
    <source>
        <dbReference type="ARBA" id="ARBA00048072"/>
    </source>
</evidence>
<comment type="subcellular location">
    <subcellularLocation>
        <location evidence="8">Cytoplasm</location>
    </subcellularLocation>
</comment>
<dbReference type="GO" id="GO:0005737">
    <property type="term" value="C:cytoplasm"/>
    <property type="evidence" value="ECO:0007669"/>
    <property type="project" value="UniProtKB-SubCell"/>
</dbReference>
<dbReference type="Gene3D" id="3.40.50.460">
    <property type="entry name" value="Phosphofructokinase domain"/>
    <property type="match status" value="1"/>
</dbReference>
<dbReference type="RefSeq" id="WP_119335168.1">
    <property type="nucleotide sequence ID" value="NZ_AP018558.1"/>
</dbReference>
<dbReference type="GO" id="GO:0006002">
    <property type="term" value="P:fructose 6-phosphate metabolic process"/>
    <property type="evidence" value="ECO:0007669"/>
    <property type="project" value="InterPro"/>
</dbReference>
<dbReference type="EMBL" id="AP018558">
    <property type="protein sequence ID" value="BBD77430.1"/>
    <property type="molecule type" value="Genomic_DNA"/>
</dbReference>
<gene>
    <name evidence="10" type="primary">pfkA</name>
    <name evidence="8" type="synonym">pfp</name>
    <name evidence="10" type="ORF">HPTL_1166</name>
</gene>
<dbReference type="GO" id="GO:0046872">
    <property type="term" value="F:metal ion binding"/>
    <property type="evidence" value="ECO:0007669"/>
    <property type="project" value="UniProtKB-KW"/>
</dbReference>
<name>A0A2Z6DYH2_HYDTE</name>
<comment type="similarity">
    <text evidence="8">Belongs to the phosphofructokinase type A (PFKA) family. PPi-dependent PFK group II subfamily. Clade 'B2' sub-subfamily.</text>
</comment>
<dbReference type="EC" id="2.7.1.90" evidence="8"/>